<sequence length="119" mass="13779">MRYRKTPLIFVEHNVKINAISSDLHVLRDEALYDVQFWRNSMHFEQKHLVILLACSQPDGIFGMVNHAAEDLFNKMRHCEAAESGESGLRGKVGQTLKKKKTMLMMMKMKMNKMNIPEA</sequence>
<evidence type="ECO:0000313" key="3">
    <source>
        <dbReference type="WBParaSite" id="HPBE_0001092501-mRNA-1"/>
    </source>
</evidence>
<reference evidence="3" key="2">
    <citation type="submission" date="2019-09" db="UniProtKB">
        <authorList>
            <consortium name="WormBaseParasite"/>
        </authorList>
    </citation>
    <scope>IDENTIFICATION</scope>
</reference>
<dbReference type="WBParaSite" id="HPBE_0001092501-mRNA-1">
    <property type="protein sequence ID" value="HPBE_0001092501-mRNA-1"/>
    <property type="gene ID" value="HPBE_0001092501"/>
</dbReference>
<proteinExistence type="predicted"/>
<dbReference type="AlphaFoldDB" id="A0A3P7YFR2"/>
<evidence type="ECO:0000313" key="2">
    <source>
        <dbReference type="Proteomes" id="UP000050761"/>
    </source>
</evidence>
<name>A0A3P7YFR2_HELPZ</name>
<keyword evidence="2" id="KW-1185">Reference proteome</keyword>
<reference evidence="1 2" key="1">
    <citation type="submission" date="2018-11" db="EMBL/GenBank/DDBJ databases">
        <authorList>
            <consortium name="Pathogen Informatics"/>
        </authorList>
    </citation>
    <scope>NUCLEOTIDE SEQUENCE [LARGE SCALE GENOMIC DNA]</scope>
</reference>
<evidence type="ECO:0000313" key="1">
    <source>
        <dbReference type="EMBL" id="VDO86810.1"/>
    </source>
</evidence>
<organism evidence="1">
    <name type="scientific">Heligmosomoides polygyrus</name>
    <name type="common">Parasitic roundworm</name>
    <dbReference type="NCBI Taxonomy" id="6339"/>
    <lineage>
        <taxon>Eukaryota</taxon>
        <taxon>Metazoa</taxon>
        <taxon>Ecdysozoa</taxon>
        <taxon>Nematoda</taxon>
        <taxon>Chromadorea</taxon>
        <taxon>Rhabditida</taxon>
        <taxon>Rhabditina</taxon>
        <taxon>Rhabditomorpha</taxon>
        <taxon>Strongyloidea</taxon>
        <taxon>Heligmosomidae</taxon>
        <taxon>Heligmosomoides</taxon>
    </lineage>
</organism>
<dbReference type="Proteomes" id="UP000050761">
    <property type="component" value="Unassembled WGS sequence"/>
</dbReference>
<accession>A0A3P7YFR2</accession>
<gene>
    <name evidence="1" type="ORF">HPBE_LOCUS10926</name>
</gene>
<protein>
    <submittedName>
        <fullName evidence="3">CASPASE_P10 domain-containing protein</fullName>
    </submittedName>
</protein>
<dbReference type="EMBL" id="UZAH01026925">
    <property type="protein sequence ID" value="VDO86810.1"/>
    <property type="molecule type" value="Genomic_DNA"/>
</dbReference>